<accession>A0A2P2JDA3</accession>
<protein>
    <submittedName>
        <fullName evidence="8">Uncharacterized protein MANES_05G019300</fullName>
    </submittedName>
</protein>
<evidence type="ECO:0000256" key="1">
    <source>
        <dbReference type="ARBA" id="ARBA00001946"/>
    </source>
</evidence>
<keyword evidence="4" id="KW-0460">Magnesium</keyword>
<name>A0A2P2JDA3_RHIMU</name>
<dbReference type="SMART" id="SM00382">
    <property type="entry name" value="AAA"/>
    <property type="match status" value="1"/>
</dbReference>
<sequence length="428" mass="47896">MQENQLYRKVSDYLHSLASLEDSNFTNLFTGKKSHDIVLRLDPNQVIDDDFLGARVSWINEDKPNSRSLVLKIRKADKRRILRPYLQHILAVSDELEQRNKIIKLYMNIDGCSGRREGRWRSVPFTHPSTFDAIAMESDLKGKLKSDLESFLKAKQYYHRLGRAWKRSYLLYGPSGTGKSSFISAMANLLGYDLYDVDLSRVADDSDLKLLLLQTTSKSVIVIEDLDRFLTEKSTAVSLSGVLNFMDGILNACCAEERIMVFTMDSKEHVDPAVLRPGRIDVHIHFPLCDFSAFKTLASSYLGVKDHKLFPQVEEIFQSGATLSPAEVGELMIANRNSPSRALKSVITALQTEGERRSSASDGRQLLAISSRNSTEELSGDQSGIFPPGHARDIKTLYGLLRLKNSKKSQPSDLSSVKSPSIGPPYGS</sequence>
<dbReference type="Pfam" id="PF14363">
    <property type="entry name" value="AAA_assoc"/>
    <property type="match status" value="1"/>
</dbReference>
<feature type="domain" description="AAA+ ATPase" evidence="7">
    <location>
        <begin position="165"/>
        <end position="290"/>
    </location>
</feature>
<proteinExistence type="inferred from homology"/>
<dbReference type="SUPFAM" id="SSF52540">
    <property type="entry name" value="P-loop containing nucleoside triphosphate hydrolases"/>
    <property type="match status" value="1"/>
</dbReference>
<dbReference type="InterPro" id="IPR058017">
    <property type="entry name" value="At3g28540-like_C"/>
</dbReference>
<dbReference type="EMBL" id="GGEC01010966">
    <property type="protein sequence ID" value="MBW91449.1"/>
    <property type="molecule type" value="Transcribed_RNA"/>
</dbReference>
<dbReference type="Gene3D" id="3.40.50.300">
    <property type="entry name" value="P-loop containing nucleotide triphosphate hydrolases"/>
    <property type="match status" value="1"/>
</dbReference>
<keyword evidence="3" id="KW-0378">Hydrolase</keyword>
<dbReference type="GO" id="GO:0006950">
    <property type="term" value="P:response to stress"/>
    <property type="evidence" value="ECO:0007669"/>
    <property type="project" value="UniProtKB-ARBA"/>
</dbReference>
<dbReference type="InterPro" id="IPR003959">
    <property type="entry name" value="ATPase_AAA_core"/>
</dbReference>
<reference evidence="8" key="1">
    <citation type="submission" date="2018-02" db="EMBL/GenBank/DDBJ databases">
        <title>Rhizophora mucronata_Transcriptome.</title>
        <authorList>
            <person name="Meera S.P."/>
            <person name="Sreeshan A."/>
            <person name="Augustine A."/>
        </authorList>
    </citation>
    <scope>NUCLEOTIDE SEQUENCE</scope>
    <source>
        <tissue evidence="8">Leaf</tissue>
    </source>
</reference>
<dbReference type="Pfam" id="PF00004">
    <property type="entry name" value="AAA"/>
    <property type="match status" value="1"/>
</dbReference>
<evidence type="ECO:0000256" key="5">
    <source>
        <dbReference type="ARBA" id="ARBA00049360"/>
    </source>
</evidence>
<feature type="region of interest" description="Disordered" evidence="6">
    <location>
        <begin position="406"/>
        <end position="428"/>
    </location>
</feature>
<dbReference type="InterPro" id="IPR003593">
    <property type="entry name" value="AAA+_ATPase"/>
</dbReference>
<organism evidence="8">
    <name type="scientific">Rhizophora mucronata</name>
    <name type="common">Asiatic mangrove</name>
    <dbReference type="NCBI Taxonomy" id="61149"/>
    <lineage>
        <taxon>Eukaryota</taxon>
        <taxon>Viridiplantae</taxon>
        <taxon>Streptophyta</taxon>
        <taxon>Embryophyta</taxon>
        <taxon>Tracheophyta</taxon>
        <taxon>Spermatophyta</taxon>
        <taxon>Magnoliopsida</taxon>
        <taxon>eudicotyledons</taxon>
        <taxon>Gunneridae</taxon>
        <taxon>Pentapetalae</taxon>
        <taxon>rosids</taxon>
        <taxon>fabids</taxon>
        <taxon>Malpighiales</taxon>
        <taxon>Rhizophoraceae</taxon>
        <taxon>Rhizophora</taxon>
    </lineage>
</organism>
<evidence type="ECO:0000256" key="6">
    <source>
        <dbReference type="SAM" id="MobiDB-lite"/>
    </source>
</evidence>
<dbReference type="PANTHER" id="PTHR23070">
    <property type="entry name" value="BCS1 AAA-TYPE ATPASE"/>
    <property type="match status" value="1"/>
</dbReference>
<evidence type="ECO:0000259" key="7">
    <source>
        <dbReference type="SMART" id="SM00382"/>
    </source>
</evidence>
<evidence type="ECO:0000256" key="2">
    <source>
        <dbReference type="ARBA" id="ARBA00007448"/>
    </source>
</evidence>
<comment type="catalytic activity">
    <reaction evidence="5">
        <text>ATP + H2O = ADP + phosphate + H(+)</text>
        <dbReference type="Rhea" id="RHEA:13065"/>
        <dbReference type="ChEBI" id="CHEBI:15377"/>
        <dbReference type="ChEBI" id="CHEBI:15378"/>
        <dbReference type="ChEBI" id="CHEBI:30616"/>
        <dbReference type="ChEBI" id="CHEBI:43474"/>
        <dbReference type="ChEBI" id="CHEBI:456216"/>
    </reaction>
</comment>
<dbReference type="Pfam" id="PF25568">
    <property type="entry name" value="AAA_lid_At3g28540"/>
    <property type="match status" value="1"/>
</dbReference>
<comment type="similarity">
    <text evidence="2">Belongs to the AAA ATPase family. BCS1 subfamily.</text>
</comment>
<evidence type="ECO:0000256" key="3">
    <source>
        <dbReference type="ARBA" id="ARBA00022801"/>
    </source>
</evidence>
<dbReference type="Gene3D" id="6.10.280.40">
    <property type="match status" value="1"/>
</dbReference>
<dbReference type="AlphaFoldDB" id="A0A2P2JDA3"/>
<dbReference type="GO" id="GO:0016887">
    <property type="term" value="F:ATP hydrolysis activity"/>
    <property type="evidence" value="ECO:0007669"/>
    <property type="project" value="InterPro"/>
</dbReference>
<evidence type="ECO:0000313" key="8">
    <source>
        <dbReference type="EMBL" id="MBW91449.1"/>
    </source>
</evidence>
<dbReference type="InterPro" id="IPR027417">
    <property type="entry name" value="P-loop_NTPase"/>
</dbReference>
<dbReference type="GO" id="GO:0005524">
    <property type="term" value="F:ATP binding"/>
    <property type="evidence" value="ECO:0007669"/>
    <property type="project" value="InterPro"/>
</dbReference>
<dbReference type="InterPro" id="IPR025753">
    <property type="entry name" value="AAA_N_dom"/>
</dbReference>
<comment type="cofactor">
    <cofactor evidence="1">
        <name>Mg(2+)</name>
        <dbReference type="ChEBI" id="CHEBI:18420"/>
    </cofactor>
</comment>
<evidence type="ECO:0000256" key="4">
    <source>
        <dbReference type="ARBA" id="ARBA00022842"/>
    </source>
</evidence>
<dbReference type="InterPro" id="IPR050747">
    <property type="entry name" value="Mitochondrial_chaperone_BCS1"/>
</dbReference>
<feature type="compositionally biased region" description="Polar residues" evidence="6">
    <location>
        <begin position="408"/>
        <end position="419"/>
    </location>
</feature>